<evidence type="ECO:0000313" key="2">
    <source>
        <dbReference type="EMBL" id="MBB5021627.1"/>
    </source>
</evidence>
<sequence>MATCRKPAHTFRVLIFALMVIAISGCSADEQKSSSSGSSSPARHTEVANVLSHVSGNIVEIAQTDSVQMASGKILTGQARLKDANAYYQYHFTIDSGLYYGIAAYYEDDQPQPNQHIVLHGDPSKDYTICNAKNQPPVCGGRP</sequence>
<comment type="caution">
    <text evidence="2">The sequence shown here is derived from an EMBL/GenBank/DDBJ whole genome shotgun (WGS) entry which is preliminary data.</text>
</comment>
<feature type="signal peptide" evidence="1">
    <location>
        <begin position="1"/>
        <end position="28"/>
    </location>
</feature>
<feature type="chain" id="PRO_5031406454" description="Lipoprotein" evidence="1">
    <location>
        <begin position="29"/>
        <end position="143"/>
    </location>
</feature>
<reference evidence="2 3" key="1">
    <citation type="submission" date="2020-08" db="EMBL/GenBank/DDBJ databases">
        <title>Genomic Encyclopedia of Type Strains, Phase IV (KMG-IV): sequencing the most valuable type-strain genomes for metagenomic binning, comparative biology and taxonomic classification.</title>
        <authorList>
            <person name="Goeker M."/>
        </authorList>
    </citation>
    <scope>NUCLEOTIDE SEQUENCE [LARGE SCALE GENOMIC DNA]</scope>
    <source>
        <strain evidence="2 3">DSM 22071</strain>
    </source>
</reference>
<dbReference type="RefSeq" id="WP_183730645.1">
    <property type="nucleotide sequence ID" value="NZ_JACHID010000004.1"/>
</dbReference>
<organism evidence="2 3">
    <name type="scientific">Desulfurispira natronophila</name>
    <dbReference type="NCBI Taxonomy" id="682562"/>
    <lineage>
        <taxon>Bacteria</taxon>
        <taxon>Pseudomonadati</taxon>
        <taxon>Chrysiogenota</taxon>
        <taxon>Chrysiogenia</taxon>
        <taxon>Chrysiogenales</taxon>
        <taxon>Chrysiogenaceae</taxon>
        <taxon>Desulfurispira</taxon>
    </lineage>
</organism>
<name>A0A7W7Y4F5_9BACT</name>
<dbReference type="AlphaFoldDB" id="A0A7W7Y4F5"/>
<evidence type="ECO:0000256" key="1">
    <source>
        <dbReference type="SAM" id="SignalP"/>
    </source>
</evidence>
<evidence type="ECO:0008006" key="4">
    <source>
        <dbReference type="Google" id="ProtNLM"/>
    </source>
</evidence>
<dbReference type="Proteomes" id="UP000528322">
    <property type="component" value="Unassembled WGS sequence"/>
</dbReference>
<keyword evidence="1" id="KW-0732">Signal</keyword>
<protein>
    <recommendedName>
        <fullName evidence="4">Lipoprotein</fullName>
    </recommendedName>
</protein>
<keyword evidence="3" id="KW-1185">Reference proteome</keyword>
<proteinExistence type="predicted"/>
<dbReference type="EMBL" id="JACHID010000004">
    <property type="protein sequence ID" value="MBB5021627.1"/>
    <property type="molecule type" value="Genomic_DNA"/>
</dbReference>
<accession>A0A7W7Y4F5</accession>
<gene>
    <name evidence="2" type="ORF">HNR37_000939</name>
</gene>
<dbReference type="PROSITE" id="PS51257">
    <property type="entry name" value="PROKAR_LIPOPROTEIN"/>
    <property type="match status" value="1"/>
</dbReference>
<evidence type="ECO:0000313" key="3">
    <source>
        <dbReference type="Proteomes" id="UP000528322"/>
    </source>
</evidence>